<evidence type="ECO:0000313" key="4">
    <source>
        <dbReference type="Proteomes" id="UP001516023"/>
    </source>
</evidence>
<protein>
    <submittedName>
        <fullName evidence="3">Uncharacterized protein</fullName>
    </submittedName>
</protein>
<dbReference type="AlphaFoldDB" id="A0ABD3QEL8"/>
<feature type="coiled-coil region" evidence="1">
    <location>
        <begin position="212"/>
        <end position="250"/>
    </location>
</feature>
<comment type="caution">
    <text evidence="3">The sequence shown here is derived from an EMBL/GenBank/DDBJ whole genome shotgun (WGS) entry which is preliminary data.</text>
</comment>
<feature type="coiled-coil region" evidence="1">
    <location>
        <begin position="62"/>
        <end position="121"/>
    </location>
</feature>
<keyword evidence="1" id="KW-0175">Coiled coil</keyword>
<sequence length="528" mass="62263">MSTLSDKLVQLTLDIDDKKKTIDLLRTLIEDQKIRHASEATNFEKEMEASLQKDIADSDAALREQCEANELLSRKKAALESRVEEFSVEKKNAEHKKKVSIEAVQRDVAEAKERAHRMHQQQKSEREKAWFNKRLAEIKNITLKGIQPNIDRILRKHREDCDEIKCKTTSSKHKLELQCENELLERIHEFQRKEQQSITGNMQRSDFAHSFMREQEEHASRLKKLKESFNEDEEKATKMYEMELQTLRKENEVTICKLSESTSQHLENDLKNKRDKRRYELEHELEQIGRDLAVSKTKWEDSWIAASKIRIEQQNRQKMKELLEFRESKVNEMIRSSIIEQACMETLGDESKMTAEHNEKLACLHQKISSTQCRNDELRGKISPIAKSRHELQCILSQLEKEFDAACNKLDETMATKERKKKQHDGILKESCHQIERSIDSINRRQGEVKREVARIEEKIKEESRKHNDSKSALRQEHEHQLDDLQHHATESARELDRKLLTLKNAIKEKEVYLSRAQDLMATRYNKH</sequence>
<organism evidence="3 4">
    <name type="scientific">Cyclotella cryptica</name>
    <dbReference type="NCBI Taxonomy" id="29204"/>
    <lineage>
        <taxon>Eukaryota</taxon>
        <taxon>Sar</taxon>
        <taxon>Stramenopiles</taxon>
        <taxon>Ochrophyta</taxon>
        <taxon>Bacillariophyta</taxon>
        <taxon>Coscinodiscophyceae</taxon>
        <taxon>Thalassiosirophycidae</taxon>
        <taxon>Stephanodiscales</taxon>
        <taxon>Stephanodiscaceae</taxon>
        <taxon>Cyclotella</taxon>
    </lineage>
</organism>
<proteinExistence type="predicted"/>
<keyword evidence="4" id="KW-1185">Reference proteome</keyword>
<gene>
    <name evidence="3" type="ORF">HJC23_005742</name>
</gene>
<evidence type="ECO:0000313" key="3">
    <source>
        <dbReference type="EMBL" id="KAL3798181.1"/>
    </source>
</evidence>
<accession>A0ABD3QEL8</accession>
<dbReference type="Proteomes" id="UP001516023">
    <property type="component" value="Unassembled WGS sequence"/>
</dbReference>
<dbReference type="EMBL" id="JABMIG020000048">
    <property type="protein sequence ID" value="KAL3798181.1"/>
    <property type="molecule type" value="Genomic_DNA"/>
</dbReference>
<evidence type="ECO:0000256" key="2">
    <source>
        <dbReference type="SAM" id="MobiDB-lite"/>
    </source>
</evidence>
<reference evidence="3 4" key="1">
    <citation type="journal article" date="2020" name="G3 (Bethesda)">
        <title>Improved Reference Genome for Cyclotella cryptica CCMP332, a Model for Cell Wall Morphogenesis, Salinity Adaptation, and Lipid Production in Diatoms (Bacillariophyta).</title>
        <authorList>
            <person name="Roberts W.R."/>
            <person name="Downey K.M."/>
            <person name="Ruck E.C."/>
            <person name="Traller J.C."/>
            <person name="Alverson A.J."/>
        </authorList>
    </citation>
    <scope>NUCLEOTIDE SEQUENCE [LARGE SCALE GENOMIC DNA]</scope>
    <source>
        <strain evidence="3 4">CCMP332</strain>
    </source>
</reference>
<name>A0ABD3QEL8_9STRA</name>
<feature type="region of interest" description="Disordered" evidence="2">
    <location>
        <begin position="459"/>
        <end position="491"/>
    </location>
</feature>
<evidence type="ECO:0000256" key="1">
    <source>
        <dbReference type="SAM" id="Coils"/>
    </source>
</evidence>